<name>A0A0F9H432_9ZZZZ</name>
<dbReference type="EMBL" id="LAZR01018094">
    <property type="protein sequence ID" value="KKL97741.1"/>
    <property type="molecule type" value="Genomic_DNA"/>
</dbReference>
<reference evidence="2" key="1">
    <citation type="journal article" date="2015" name="Nature">
        <title>Complex archaea that bridge the gap between prokaryotes and eukaryotes.</title>
        <authorList>
            <person name="Spang A."/>
            <person name="Saw J.H."/>
            <person name="Jorgensen S.L."/>
            <person name="Zaremba-Niedzwiedzka K."/>
            <person name="Martijn J."/>
            <person name="Lind A.E."/>
            <person name="van Eijk R."/>
            <person name="Schleper C."/>
            <person name="Guy L."/>
            <person name="Ettema T.J."/>
        </authorList>
    </citation>
    <scope>NUCLEOTIDE SEQUENCE</scope>
</reference>
<feature type="region of interest" description="Disordered" evidence="1">
    <location>
        <begin position="1"/>
        <end position="38"/>
    </location>
</feature>
<organism evidence="2">
    <name type="scientific">marine sediment metagenome</name>
    <dbReference type="NCBI Taxonomy" id="412755"/>
    <lineage>
        <taxon>unclassified sequences</taxon>
        <taxon>metagenomes</taxon>
        <taxon>ecological metagenomes</taxon>
    </lineage>
</organism>
<feature type="compositionally biased region" description="Polar residues" evidence="1">
    <location>
        <begin position="13"/>
        <end position="22"/>
    </location>
</feature>
<feature type="compositionally biased region" description="Basic and acidic residues" evidence="1">
    <location>
        <begin position="1"/>
        <end position="12"/>
    </location>
</feature>
<evidence type="ECO:0000313" key="2">
    <source>
        <dbReference type="EMBL" id="KKL97741.1"/>
    </source>
</evidence>
<sequence>HAVSVDRGERQTPTRPQTTSNLHRQREEALRPTVRSQR</sequence>
<feature type="non-terminal residue" evidence="2">
    <location>
        <position position="1"/>
    </location>
</feature>
<proteinExistence type="predicted"/>
<dbReference type="AlphaFoldDB" id="A0A0F9H432"/>
<accession>A0A0F9H432</accession>
<evidence type="ECO:0000256" key="1">
    <source>
        <dbReference type="SAM" id="MobiDB-lite"/>
    </source>
</evidence>
<comment type="caution">
    <text evidence="2">The sequence shown here is derived from an EMBL/GenBank/DDBJ whole genome shotgun (WGS) entry which is preliminary data.</text>
</comment>
<gene>
    <name evidence="2" type="ORF">LCGC14_1831430</name>
</gene>
<protein>
    <submittedName>
        <fullName evidence="2">Uncharacterized protein</fullName>
    </submittedName>
</protein>